<dbReference type="PANTHER" id="PTHR23114">
    <property type="entry name" value="M7GPPPN-MRNA HYDROLASE"/>
    <property type="match status" value="1"/>
</dbReference>
<proteinExistence type="predicted"/>
<protein>
    <recommendedName>
        <fullName evidence="5">Nudix hydrolase domain-containing protein</fullName>
    </recommendedName>
</protein>
<dbReference type="GO" id="GO:0016787">
    <property type="term" value="F:hydrolase activity"/>
    <property type="evidence" value="ECO:0007669"/>
    <property type="project" value="UniProtKB-KW"/>
</dbReference>
<dbReference type="AlphaFoldDB" id="A0A6C0IDN1"/>
<dbReference type="InterPro" id="IPR015797">
    <property type="entry name" value="NUDIX_hydrolase-like_dom_sf"/>
</dbReference>
<evidence type="ECO:0000259" key="2">
    <source>
        <dbReference type="PROSITE" id="PS50158"/>
    </source>
</evidence>
<dbReference type="GO" id="GO:0003676">
    <property type="term" value="F:nucleic acid binding"/>
    <property type="evidence" value="ECO:0007669"/>
    <property type="project" value="InterPro"/>
</dbReference>
<dbReference type="PROSITE" id="PS50158">
    <property type="entry name" value="ZF_CCHC"/>
    <property type="match status" value="1"/>
</dbReference>
<dbReference type="GO" id="GO:0005737">
    <property type="term" value="C:cytoplasm"/>
    <property type="evidence" value="ECO:0007669"/>
    <property type="project" value="TreeGrafter"/>
</dbReference>
<dbReference type="SUPFAM" id="SSF55811">
    <property type="entry name" value="Nudix"/>
    <property type="match status" value="1"/>
</dbReference>
<dbReference type="PROSITE" id="PS51462">
    <property type="entry name" value="NUDIX"/>
    <property type="match status" value="1"/>
</dbReference>
<reference evidence="4" key="1">
    <citation type="journal article" date="2020" name="Nature">
        <title>Giant virus diversity and host interactions through global metagenomics.</title>
        <authorList>
            <person name="Schulz F."/>
            <person name="Roux S."/>
            <person name="Paez-Espino D."/>
            <person name="Jungbluth S."/>
            <person name="Walsh D.A."/>
            <person name="Denef V.J."/>
            <person name="McMahon K.D."/>
            <person name="Konstantinidis K.T."/>
            <person name="Eloe-Fadrosh E.A."/>
            <person name="Kyrpides N.C."/>
            <person name="Woyke T."/>
        </authorList>
    </citation>
    <scope>NUCLEOTIDE SEQUENCE</scope>
    <source>
        <strain evidence="4">GVMAG-M-3300023184-68</strain>
    </source>
</reference>
<name>A0A6C0IDN1_9ZZZZ</name>
<dbReference type="GO" id="GO:0008270">
    <property type="term" value="F:zinc ion binding"/>
    <property type="evidence" value="ECO:0007669"/>
    <property type="project" value="InterPro"/>
</dbReference>
<dbReference type="Gene3D" id="3.90.79.10">
    <property type="entry name" value="Nucleoside Triphosphate Pyrophosphohydrolase"/>
    <property type="match status" value="1"/>
</dbReference>
<dbReference type="InterPro" id="IPR020084">
    <property type="entry name" value="NUDIX_hydrolase_CS"/>
</dbReference>
<dbReference type="EMBL" id="MN740154">
    <property type="protein sequence ID" value="QHT90527.1"/>
    <property type="molecule type" value="Genomic_DNA"/>
</dbReference>
<feature type="domain" description="Nudix hydrolase" evidence="3">
    <location>
        <begin position="96"/>
        <end position="442"/>
    </location>
</feature>
<organism evidence="4">
    <name type="scientific">viral metagenome</name>
    <dbReference type="NCBI Taxonomy" id="1070528"/>
    <lineage>
        <taxon>unclassified sequences</taxon>
        <taxon>metagenomes</taxon>
        <taxon>organismal metagenomes</taxon>
    </lineage>
</organism>
<evidence type="ECO:0008006" key="5">
    <source>
        <dbReference type="Google" id="ProtNLM"/>
    </source>
</evidence>
<dbReference type="InterPro" id="IPR000086">
    <property type="entry name" value="NUDIX_hydrolase_dom"/>
</dbReference>
<evidence type="ECO:0000259" key="3">
    <source>
        <dbReference type="PROSITE" id="PS51462"/>
    </source>
</evidence>
<accession>A0A6C0IDN1</accession>
<dbReference type="InterPro" id="IPR001878">
    <property type="entry name" value="Znf_CCHC"/>
</dbReference>
<dbReference type="PANTHER" id="PTHR23114:SF17">
    <property type="entry name" value="M7GPPPN-MRNA HYDROLASE"/>
    <property type="match status" value="1"/>
</dbReference>
<feature type="domain" description="CCHC-type" evidence="2">
    <location>
        <begin position="81"/>
        <end position="96"/>
    </location>
</feature>
<dbReference type="PROSITE" id="PS00893">
    <property type="entry name" value="NUDIX_BOX"/>
    <property type="match status" value="1"/>
</dbReference>
<evidence type="ECO:0000256" key="1">
    <source>
        <dbReference type="ARBA" id="ARBA00022801"/>
    </source>
</evidence>
<sequence>MFKKPAMNTGIDSQTRPVAKLPSELVVKEAFSPPCQTLPATMSPTELVVKRLSAPCQNEAKISNKKWEDNVKIRNKYYDICNNCGKQGHTFKQCKNPITSFGVIIFRINQNQRQYLMIRRKDTLGYIDFMRGKYSVTNHKYILNMLKQMTVSEKHKLSSFTFDDLWNELWSGARITDDICDQSEETLRPLPVNEISSPMESVNNSYRQEETNSRDKFLYLSTKLIGNCNHGSINSEATLMEHKERKPEKLGKGQNATELLTSKGALHPEKLGMGQTLPGCVPIKLPSELVVKRLEVPCQTILQYLLMISNIPETLKSDADPIPQEGGGWLEPEWGFPKGRRNYQEKDYECALREMMEETGYSPNNVKNIKNIIPFDEIFLGSNYKSYKHRYYLMYMNYHDSLSMDNFEKSEVSCMEWKSYDECMKSIRSYNLEKKRLITNIEQTLSKYRLFFHPNTV</sequence>
<evidence type="ECO:0000313" key="4">
    <source>
        <dbReference type="EMBL" id="QHT90527.1"/>
    </source>
</evidence>
<dbReference type="Pfam" id="PF00293">
    <property type="entry name" value="NUDIX"/>
    <property type="match status" value="1"/>
</dbReference>
<keyword evidence="1" id="KW-0378">Hydrolase</keyword>